<keyword evidence="3" id="KW-1185">Reference proteome</keyword>
<dbReference type="EMBL" id="KZ107860">
    <property type="protein sequence ID" value="OSS44004.1"/>
    <property type="molecule type" value="Genomic_DNA"/>
</dbReference>
<evidence type="ECO:0000313" key="2">
    <source>
        <dbReference type="EMBL" id="OSS44004.1"/>
    </source>
</evidence>
<dbReference type="Proteomes" id="UP000193240">
    <property type="component" value="Unassembled WGS sequence"/>
</dbReference>
<feature type="region of interest" description="Disordered" evidence="1">
    <location>
        <begin position="24"/>
        <end position="68"/>
    </location>
</feature>
<name>A0A1Y2LJ37_EPING</name>
<dbReference type="OMA" id="QTHSFTI"/>
<evidence type="ECO:0000313" key="3">
    <source>
        <dbReference type="Proteomes" id="UP000193240"/>
    </source>
</evidence>
<proteinExistence type="predicted"/>
<feature type="region of interest" description="Disordered" evidence="1">
    <location>
        <begin position="225"/>
        <end position="247"/>
    </location>
</feature>
<protein>
    <submittedName>
        <fullName evidence="2">Uncharacterized protein</fullName>
    </submittedName>
</protein>
<gene>
    <name evidence="2" type="ORF">B5807_11444</name>
</gene>
<organism evidence="2 3">
    <name type="scientific">Epicoccum nigrum</name>
    <name type="common">Soil fungus</name>
    <name type="synonym">Epicoccum purpurascens</name>
    <dbReference type="NCBI Taxonomy" id="105696"/>
    <lineage>
        <taxon>Eukaryota</taxon>
        <taxon>Fungi</taxon>
        <taxon>Dikarya</taxon>
        <taxon>Ascomycota</taxon>
        <taxon>Pezizomycotina</taxon>
        <taxon>Dothideomycetes</taxon>
        <taxon>Pleosporomycetidae</taxon>
        <taxon>Pleosporales</taxon>
        <taxon>Pleosporineae</taxon>
        <taxon>Didymellaceae</taxon>
        <taxon>Epicoccum</taxon>
    </lineage>
</organism>
<feature type="region of interest" description="Disordered" evidence="1">
    <location>
        <begin position="85"/>
        <end position="117"/>
    </location>
</feature>
<sequence>MIFGGLEIVAAGYFGHKYYKNKNEKRRAEEEAQNQRNHTFPSNRPSSYPLQPQFQHQEQLPPYQRPQYVAAPQKHACYAPALLRPQSQRSQQPQQHQQLRPKPNHAQSFNIPRRPLPQHKPEIIIQPSLQRADSMATLSRMPIANGYRPSDPAVTGTSQRRQMDTLSPVQQSPYGNAAFSASSPAFTTTPTSPPFSYGVAPEYRMAGHTAEDNWETYGHGAHRFSAYAPTEASTQLGERDPPPPYLP</sequence>
<dbReference type="AlphaFoldDB" id="A0A1Y2LJ37"/>
<feature type="compositionally biased region" description="Polar residues" evidence="1">
    <location>
        <begin position="38"/>
        <end position="58"/>
    </location>
</feature>
<evidence type="ECO:0000256" key="1">
    <source>
        <dbReference type="SAM" id="MobiDB-lite"/>
    </source>
</evidence>
<feature type="compositionally biased region" description="Low complexity" evidence="1">
    <location>
        <begin position="85"/>
        <end position="101"/>
    </location>
</feature>
<dbReference type="InParanoid" id="A0A1Y2LJ37"/>
<reference evidence="2 3" key="1">
    <citation type="journal article" date="2017" name="Genome Announc.">
        <title>Genome sequence of the saprophytic ascomycete Epicoccum nigrum ICMP 19927 strain isolated from New Zealand.</title>
        <authorList>
            <person name="Fokin M."/>
            <person name="Fleetwood D."/>
            <person name="Weir B.S."/>
            <person name="Villas-Boas S.G."/>
        </authorList>
    </citation>
    <scope>NUCLEOTIDE SEQUENCE [LARGE SCALE GENOMIC DNA]</scope>
    <source>
        <strain evidence="2 3">ICMP 19927</strain>
    </source>
</reference>
<accession>A0A1Y2LJ37</accession>